<dbReference type="InterPro" id="IPR006869">
    <property type="entry name" value="DUF547"/>
</dbReference>
<name>A0AAD7UH64_9STRA</name>
<dbReference type="PANTHER" id="PTHR46361:SF3">
    <property type="entry name" value="ELECTRON CARRIER_ PROTEIN DISULFIDE OXIDOREDUCTASE"/>
    <property type="match status" value="1"/>
</dbReference>
<evidence type="ECO:0000259" key="2">
    <source>
        <dbReference type="Pfam" id="PF08588"/>
    </source>
</evidence>
<comment type="caution">
    <text evidence="3">The sequence shown here is derived from an EMBL/GenBank/DDBJ whole genome shotgun (WGS) entry which is preliminary data.</text>
</comment>
<feature type="domain" description="Domain of unknown function at the cortex 1" evidence="2">
    <location>
        <begin position="20"/>
        <end position="218"/>
    </location>
</feature>
<dbReference type="Pfam" id="PF04784">
    <property type="entry name" value="DUF547"/>
    <property type="match status" value="1"/>
</dbReference>
<feature type="domain" description="DUF547" evidence="1">
    <location>
        <begin position="595"/>
        <end position="737"/>
    </location>
</feature>
<dbReference type="EMBL" id="JAQMWT010000286">
    <property type="protein sequence ID" value="KAJ8606216.1"/>
    <property type="molecule type" value="Genomic_DNA"/>
</dbReference>
<dbReference type="Proteomes" id="UP001230188">
    <property type="component" value="Unassembled WGS sequence"/>
</dbReference>
<dbReference type="Pfam" id="PF08588">
    <property type="entry name" value="Duc1"/>
    <property type="match status" value="1"/>
</dbReference>
<reference evidence="3" key="1">
    <citation type="submission" date="2023-01" db="EMBL/GenBank/DDBJ databases">
        <title>Metagenome sequencing of chrysophaentin producing Chrysophaeum taylorii.</title>
        <authorList>
            <person name="Davison J."/>
            <person name="Bewley C."/>
        </authorList>
    </citation>
    <scope>NUCLEOTIDE SEQUENCE</scope>
    <source>
        <strain evidence="3">NIES-1699</strain>
    </source>
</reference>
<sequence>MTLHCECFADGKWSWFEPNGAPVRVASEWFEGMALLVIKTAEPNNNNNNNACQARVLGSSKRLLELQIQGRIRKRPTGVLYLGGELSSEKMQVSALTRLAARGALGFLRSSGGQGLHYSFGDGVEPPHIATPLWSSMPWIRVGAFELGTSSAGIEAAASKKTRRAGETRELEALALEGRDPTTWVLEAGSMVVAGDWKVKLPGLPSLDLHRLWGSASLVVGAYFLDGVTAFDDTPHDARRKTFLFKFRLTHGAKLVEEDELFFDASVEPDSDESFATARQEDDEEDVVAPLPKSVGDAVAEAAGRGLRIEDGAARCLGRLAGAKSLFIVTVGAEALLARRAPLPSAKAVARWTGDVGGISRLAKSERRRRLLDAAVSALAMTGGLDAVRAWLPRNAAPVASRLTSDAAVLRAATTRVWYEERWALTESGLSFFVGQKQTFYVDLADVVEARRVDPRRRGRRRRSPFEATLASLEVVCVERVLRLVVRDGPTRDAWVAKVAKAKKARPEPLPSSISETRVREALAAPGTDWLPKGRCVLNARRLFDDDDDDGIVEAVVEDAPLLAERLVRLCGEIDDDQRLDDCWSEFLDLAGRLRDVSPQQPLAFWLNVYHAMLAHAARLFGSPTTASQWARYFGTMSYECAGDVFSVAELEHNIVRSNMSNPRLQFRDLKDLTLDFDLLRVASATTIASPYASALRVNDVRLVFALNPGSISDSPPVVAVYDHRRRLDAQLDAASKRALSNVKLEDDGRKLLVPRLCAWHALSVADVKPYLPDSIRTRLAPACRLAYAKFDFACRIPRVLSLAEEQTDDDDDNAAAV</sequence>
<dbReference type="PANTHER" id="PTHR46361">
    <property type="entry name" value="ELECTRON CARRIER/ PROTEIN DISULFIDE OXIDOREDUCTASE"/>
    <property type="match status" value="1"/>
</dbReference>
<proteinExistence type="predicted"/>
<organism evidence="3 4">
    <name type="scientific">Chrysophaeum taylorii</name>
    <dbReference type="NCBI Taxonomy" id="2483200"/>
    <lineage>
        <taxon>Eukaryota</taxon>
        <taxon>Sar</taxon>
        <taxon>Stramenopiles</taxon>
        <taxon>Ochrophyta</taxon>
        <taxon>Pelagophyceae</taxon>
        <taxon>Pelagomonadales</taxon>
        <taxon>Pelagomonadaceae</taxon>
        <taxon>Chrysophaeum</taxon>
    </lineage>
</organism>
<evidence type="ECO:0000259" key="1">
    <source>
        <dbReference type="Pfam" id="PF04784"/>
    </source>
</evidence>
<dbReference type="AlphaFoldDB" id="A0AAD7UH64"/>
<gene>
    <name evidence="3" type="ORF">CTAYLR_010533</name>
</gene>
<evidence type="ECO:0000313" key="4">
    <source>
        <dbReference type="Proteomes" id="UP001230188"/>
    </source>
</evidence>
<evidence type="ECO:0000313" key="3">
    <source>
        <dbReference type="EMBL" id="KAJ8606216.1"/>
    </source>
</evidence>
<dbReference type="InterPro" id="IPR013897">
    <property type="entry name" value="Duc1"/>
</dbReference>
<protein>
    <recommendedName>
        <fullName evidence="5">DUF547 domain-containing protein</fullName>
    </recommendedName>
</protein>
<accession>A0AAD7UH64</accession>
<keyword evidence="4" id="KW-1185">Reference proteome</keyword>
<evidence type="ECO:0008006" key="5">
    <source>
        <dbReference type="Google" id="ProtNLM"/>
    </source>
</evidence>